<feature type="non-terminal residue" evidence="2">
    <location>
        <position position="1"/>
    </location>
</feature>
<sequence>VTSCNSIADPYIVTLPVTTLNPGSNASLLAEPYTSNQQVYVHPCTEVTIQTQDNSNEALVAVTKEGFDACDKAASATVPGITFPGSGHTEFQTVFPDSGATEYALYFISPTQSKCKQGESLQVNVVSGVYEGKQSTGPSGLNGGAVELPNGLLCEFVTYDTAGVDCGSGKHSGDMTGGNNACHQYDGGSDVAVICKDPFTGKVVWASTLLSSAGPDTGVSLEFKNGNPSYLYAAGFSAPTEVVPGGSKIAVARPFVARMNYANIADTSSTSIHYWDRIDLDVDEKHSAIGQQTLVSFQLDERPTVNLGFLLVNTWTPSGGATGSVMSQLLALDLVNVDWKLYTMTNGNFQTRFTTIDYAGCGAASGPGCKWYKSFDSTGPNSTRRTCSVFGPPSPLQEYKTTQDTGAQSLLVMNKHVYVLLNTCANNGGTLPGSVSVPVVPEKYGMVLDRFDAETGLGGIYKIVLDLPVLYNNGNSKNFASTDKWTGRGINLVKAKYSNDKYYIVIVGESNIALPNSLLPAPTSAKVNGFFMMMTDDLTYVVSVSEIGSQGTDMITSGISVSGGRVLLVGETNGILQKCEDATPEKSAGDIAAAQCTTAGKEDFFQVGLSFKNNGVTTVTFVTQFGSSEKDYNPPLVDAVVSSSYPVYPDTLHVGKLENVYASGKTLGLLFTPNTSPGGGRALSAAGTTAGWNQQSNGNLPANTIPNAGGPAGTGAPTSAPTFAPAPAPVVVGGLSTAAIVCIAIFVPFGAILLIGGAYHFGVKKTETRFAKMPDNEAGLGGAAAMAPVGLGAGGVGASPSRGGGGGVGGGRVSDFNAAVATPLPEEGFGGGEGDMETIDVSDVL</sequence>
<evidence type="ECO:0000256" key="1">
    <source>
        <dbReference type="SAM" id="Phobius"/>
    </source>
</evidence>
<evidence type="ECO:0000313" key="3">
    <source>
        <dbReference type="Proteomes" id="UP001165060"/>
    </source>
</evidence>
<accession>A0ABQ6MD05</accession>
<reference evidence="2 3" key="1">
    <citation type="journal article" date="2023" name="Commun. Biol.">
        <title>Genome analysis of Parmales, the sister group of diatoms, reveals the evolutionary specialization of diatoms from phago-mixotrophs to photoautotrophs.</title>
        <authorList>
            <person name="Ban H."/>
            <person name="Sato S."/>
            <person name="Yoshikawa S."/>
            <person name="Yamada K."/>
            <person name="Nakamura Y."/>
            <person name="Ichinomiya M."/>
            <person name="Sato N."/>
            <person name="Blanc-Mathieu R."/>
            <person name="Endo H."/>
            <person name="Kuwata A."/>
            <person name="Ogata H."/>
        </authorList>
    </citation>
    <scope>NUCLEOTIDE SEQUENCE [LARGE SCALE GENOMIC DNA]</scope>
</reference>
<keyword evidence="3" id="KW-1185">Reference proteome</keyword>
<keyword evidence="1" id="KW-0472">Membrane</keyword>
<dbReference type="Proteomes" id="UP001165060">
    <property type="component" value="Unassembled WGS sequence"/>
</dbReference>
<gene>
    <name evidence="2" type="ORF">TeGR_g3045</name>
</gene>
<evidence type="ECO:0000313" key="2">
    <source>
        <dbReference type="EMBL" id="GMI24026.1"/>
    </source>
</evidence>
<keyword evidence="1" id="KW-0812">Transmembrane</keyword>
<comment type="caution">
    <text evidence="2">The sequence shown here is derived from an EMBL/GenBank/DDBJ whole genome shotgun (WGS) entry which is preliminary data.</text>
</comment>
<name>A0ABQ6MD05_9STRA</name>
<feature type="transmembrane region" description="Helical" evidence="1">
    <location>
        <begin position="738"/>
        <end position="763"/>
    </location>
</feature>
<organism evidence="2 3">
    <name type="scientific">Tetraparma gracilis</name>
    <dbReference type="NCBI Taxonomy" id="2962635"/>
    <lineage>
        <taxon>Eukaryota</taxon>
        <taxon>Sar</taxon>
        <taxon>Stramenopiles</taxon>
        <taxon>Ochrophyta</taxon>
        <taxon>Bolidophyceae</taxon>
        <taxon>Parmales</taxon>
        <taxon>Triparmaceae</taxon>
        <taxon>Tetraparma</taxon>
    </lineage>
</organism>
<keyword evidence="1" id="KW-1133">Transmembrane helix</keyword>
<protein>
    <submittedName>
        <fullName evidence="2">Uncharacterized protein</fullName>
    </submittedName>
</protein>
<dbReference type="EMBL" id="BRYB01002689">
    <property type="protein sequence ID" value="GMI24026.1"/>
    <property type="molecule type" value="Genomic_DNA"/>
</dbReference>
<proteinExistence type="predicted"/>